<dbReference type="InterPro" id="IPR026341">
    <property type="entry name" value="T9SS_type_B"/>
</dbReference>
<protein>
    <submittedName>
        <fullName evidence="1">T9SS type B sorting domain-containing protein</fullName>
    </submittedName>
</protein>
<reference evidence="1 2" key="1">
    <citation type="submission" date="2019-12" db="EMBL/GenBank/DDBJ databases">
        <authorList>
            <person name="Zhao J."/>
        </authorList>
    </citation>
    <scope>NUCLEOTIDE SEQUENCE [LARGE SCALE GENOMIC DNA]</scope>
    <source>
        <strain evidence="1 2">S-15</strain>
    </source>
</reference>
<evidence type="ECO:0000313" key="2">
    <source>
        <dbReference type="Proteomes" id="UP000470771"/>
    </source>
</evidence>
<evidence type="ECO:0000313" key="1">
    <source>
        <dbReference type="EMBL" id="NBG66498.1"/>
    </source>
</evidence>
<dbReference type="AlphaFoldDB" id="A0A6N9NIJ4"/>
<dbReference type="EMBL" id="WWNE01000007">
    <property type="protein sequence ID" value="NBG66498.1"/>
    <property type="molecule type" value="Genomic_DNA"/>
</dbReference>
<proteinExistence type="predicted"/>
<sequence length="596" mass="66551">MGGWRTNNINTVYRYSAPAVLITDTFYCEGSTLNLDVSKLGYSYLWQDSSTTSRYAISSPGIYTVQYSYGGCKSSENFNVVERPSPKVNLGEDTIFCDLSTYLLDANQNSTSTQYVWQDNSNGPQLSVSNTGIYWVDVMNNGCTIRDSISITYNQNPNVSLGADQVICDGDEIVLDATYTAATYLWNDNSTGPTLRVSEGGMYWVEVQANGCVTRDSVVITSYTRPNLDLGNDTVLCSQTSFVIDPKLSVNGARYKWQDNSTNPTLNVSSTGEYWVEVTLGSCLIRDTIQVTFSELSNLTLGDDRIECEGVSVFFDVAFPGATYLWQDNARTPNYTVTESGLYWVNVSASSCSIADSVYITFSPTPVVDFGKDTLMCSSDTLILDATFSNAQYRWHDGSRLPQYVVVNSGTYSVESHVGRCEASDTINVTFIKAPNLNFGEDKVLCYGEDHIINLNPKYTNYLWQDGSEKSRFIIEDPGTYSVFASNVCGFDTDTISIDYRNCACDIFMPNAFSPNGDGHNDMFGTTYECAYQEYSFQIFNRWGELLFETHDQYQKWDGRYHGKVSPPGNYIYSIRYSLKGDGLYENLTGSFLLLK</sequence>
<dbReference type="Proteomes" id="UP000470771">
    <property type="component" value="Unassembled WGS sequence"/>
</dbReference>
<dbReference type="Pfam" id="PF13585">
    <property type="entry name" value="CHU_C"/>
    <property type="match status" value="1"/>
</dbReference>
<comment type="caution">
    <text evidence="1">The sequence shown here is derived from an EMBL/GenBank/DDBJ whole genome shotgun (WGS) entry which is preliminary data.</text>
</comment>
<dbReference type="NCBIfam" id="TIGR04131">
    <property type="entry name" value="Bac_Flav_CTERM"/>
    <property type="match status" value="1"/>
</dbReference>
<keyword evidence="2" id="KW-1185">Reference proteome</keyword>
<dbReference type="RefSeq" id="WP_160633444.1">
    <property type="nucleotide sequence ID" value="NZ_WWNE01000007.1"/>
</dbReference>
<organism evidence="1 2">
    <name type="scientific">Acidiluteibacter ferrifornacis</name>
    <dbReference type="NCBI Taxonomy" id="2692424"/>
    <lineage>
        <taxon>Bacteria</taxon>
        <taxon>Pseudomonadati</taxon>
        <taxon>Bacteroidota</taxon>
        <taxon>Flavobacteriia</taxon>
        <taxon>Flavobacteriales</taxon>
        <taxon>Cryomorphaceae</taxon>
        <taxon>Acidiluteibacter</taxon>
    </lineage>
</organism>
<name>A0A6N9NIJ4_9FLAO</name>
<accession>A0A6N9NIJ4</accession>
<gene>
    <name evidence="1" type="ORF">GQN54_10245</name>
</gene>